<dbReference type="RefSeq" id="WP_394831580.1">
    <property type="nucleotide sequence ID" value="NZ_CP089929.1"/>
</dbReference>
<proteinExistence type="predicted"/>
<organism evidence="1 2">
    <name type="scientific">Pendulispora rubella</name>
    <dbReference type="NCBI Taxonomy" id="2741070"/>
    <lineage>
        <taxon>Bacteria</taxon>
        <taxon>Pseudomonadati</taxon>
        <taxon>Myxococcota</taxon>
        <taxon>Myxococcia</taxon>
        <taxon>Myxococcales</taxon>
        <taxon>Sorangiineae</taxon>
        <taxon>Pendulisporaceae</taxon>
        <taxon>Pendulispora</taxon>
    </lineage>
</organism>
<dbReference type="InterPro" id="IPR009060">
    <property type="entry name" value="UBA-like_sf"/>
</dbReference>
<dbReference type="Proteomes" id="UP001374803">
    <property type="component" value="Chromosome"/>
</dbReference>
<evidence type="ECO:0008006" key="3">
    <source>
        <dbReference type="Google" id="ProtNLM"/>
    </source>
</evidence>
<dbReference type="Gene3D" id="1.10.8.10">
    <property type="entry name" value="DNA helicase RuvA subunit, C-terminal domain"/>
    <property type="match status" value="1"/>
</dbReference>
<evidence type="ECO:0000313" key="2">
    <source>
        <dbReference type="Proteomes" id="UP001374803"/>
    </source>
</evidence>
<accession>A0ABZ2KTG8</accession>
<gene>
    <name evidence="1" type="ORF">LVJ94_34210</name>
</gene>
<sequence length="70" mass="7441">MADSRLVDDLQKTTGKTPEECEKALTAANGDYNAALVVLREPESVATTRGVDLNEAVHTLGLGHLLGVKH</sequence>
<reference evidence="1" key="1">
    <citation type="submission" date="2021-12" db="EMBL/GenBank/DDBJ databases">
        <title>Discovery of the Pendulisporaceae a myxobacterial family with distinct sporulation behavior and unique specialized metabolism.</title>
        <authorList>
            <person name="Garcia R."/>
            <person name="Popoff A."/>
            <person name="Bader C.D."/>
            <person name="Loehr J."/>
            <person name="Walesch S."/>
            <person name="Walt C."/>
            <person name="Boldt J."/>
            <person name="Bunk B."/>
            <person name="Haeckl F.J.F.P.J."/>
            <person name="Gunesch A.P."/>
            <person name="Birkelbach J."/>
            <person name="Nuebel U."/>
            <person name="Pietschmann T."/>
            <person name="Bach T."/>
            <person name="Mueller R."/>
        </authorList>
    </citation>
    <scope>NUCLEOTIDE SEQUENCE</scope>
    <source>
        <strain evidence="1">MSr11367</strain>
    </source>
</reference>
<evidence type="ECO:0000313" key="1">
    <source>
        <dbReference type="EMBL" id="WXB01959.1"/>
    </source>
</evidence>
<keyword evidence="2" id="KW-1185">Reference proteome</keyword>
<dbReference type="EMBL" id="CP089983">
    <property type="protein sequence ID" value="WXB01959.1"/>
    <property type="molecule type" value="Genomic_DNA"/>
</dbReference>
<name>A0ABZ2KTG8_9BACT</name>
<dbReference type="SUPFAM" id="SSF46934">
    <property type="entry name" value="UBA-like"/>
    <property type="match status" value="1"/>
</dbReference>
<protein>
    <recommendedName>
        <fullName evidence="3">UBA domain-containing protein</fullName>
    </recommendedName>
</protein>